<feature type="compositionally biased region" description="Low complexity" evidence="4">
    <location>
        <begin position="147"/>
        <end position="163"/>
    </location>
</feature>
<dbReference type="InterPro" id="IPR029058">
    <property type="entry name" value="AB_hydrolase_fold"/>
</dbReference>
<comment type="similarity">
    <text evidence="3">Belongs to the kynurenine formamidase family.</text>
</comment>
<dbReference type="InterPro" id="IPR027519">
    <property type="entry name" value="KFase_ver/fungi-typ"/>
</dbReference>
<dbReference type="InterPro" id="IPR050300">
    <property type="entry name" value="GDXG_lipolytic_enzyme"/>
</dbReference>
<dbReference type="UniPathway" id="UPA00333">
    <property type="reaction ID" value="UER00454"/>
</dbReference>
<name>A0A163AIB9_DIDRA</name>
<reference evidence="6 7" key="1">
    <citation type="journal article" date="2016" name="Sci. Rep.">
        <title>Draft genome sequencing and secretome analysis of fungal phytopathogen Ascochyta rabiei provides insight into the necrotrophic effector repertoire.</title>
        <authorList>
            <person name="Verma S."/>
            <person name="Gazara R.K."/>
            <person name="Nizam S."/>
            <person name="Parween S."/>
            <person name="Chattopadhyay D."/>
            <person name="Verma P.K."/>
        </authorList>
    </citation>
    <scope>NUCLEOTIDE SEQUENCE [LARGE SCALE GENOMIC DNA]</scope>
    <source>
        <strain evidence="6 7">ArDII</strain>
    </source>
</reference>
<proteinExistence type="inferred from homology"/>
<dbReference type="PANTHER" id="PTHR48081:SF33">
    <property type="entry name" value="KYNURENINE FORMAMIDASE"/>
    <property type="match status" value="1"/>
</dbReference>
<comment type="subunit">
    <text evidence="3">Homodimer.</text>
</comment>
<feature type="short sequence motif" description="HGGXW" evidence="3">
    <location>
        <begin position="229"/>
        <end position="233"/>
    </location>
</feature>
<organism evidence="6 7">
    <name type="scientific">Didymella rabiei</name>
    <name type="common">Chickpea ascochyta blight fungus</name>
    <name type="synonym">Mycosphaerella rabiei</name>
    <dbReference type="NCBI Taxonomy" id="5454"/>
    <lineage>
        <taxon>Eukaryota</taxon>
        <taxon>Fungi</taxon>
        <taxon>Dikarya</taxon>
        <taxon>Ascomycota</taxon>
        <taxon>Pezizomycotina</taxon>
        <taxon>Dothideomycetes</taxon>
        <taxon>Pleosporomycetidae</taxon>
        <taxon>Pleosporales</taxon>
        <taxon>Pleosporineae</taxon>
        <taxon>Didymellaceae</taxon>
        <taxon>Ascochyta</taxon>
    </lineage>
</organism>
<protein>
    <recommendedName>
        <fullName evidence="3">Kynurenine formamidase</fullName>
        <shortName evidence="3">KFA</shortName>
        <shortName evidence="3">KFase</shortName>
        <ecNumber evidence="3">3.5.1.9</ecNumber>
    </recommendedName>
    <alternativeName>
        <fullName evidence="3">Arylformamidase</fullName>
    </alternativeName>
    <alternativeName>
        <fullName evidence="3">N-formylkynurenine formamidase</fullName>
        <shortName evidence="3">FKF</shortName>
    </alternativeName>
</protein>
<feature type="region of interest" description="Disordered" evidence="4">
    <location>
        <begin position="275"/>
        <end position="294"/>
    </location>
</feature>
<evidence type="ECO:0000256" key="5">
    <source>
        <dbReference type="SAM" id="SignalP"/>
    </source>
</evidence>
<dbReference type="STRING" id="5454.A0A163AIB9"/>
<evidence type="ECO:0000313" key="7">
    <source>
        <dbReference type="Proteomes" id="UP000076837"/>
    </source>
</evidence>
<comment type="domain">
    <text evidence="3">The main chain amide nitrogen atoms of the second glycine and its adjacent residue in the HGGXW motif define the oxyanion hole, and stabilize the oxyanion that forms during the nucleophilic attack by the catalytic serine during substrate cleavage.</text>
</comment>
<dbReference type="AlphaFoldDB" id="A0A163AIB9"/>
<accession>A0A163AIB9</accession>
<evidence type="ECO:0000256" key="2">
    <source>
        <dbReference type="ARBA" id="ARBA00023079"/>
    </source>
</evidence>
<keyword evidence="5" id="KW-0732">Signal</keyword>
<dbReference type="Gene3D" id="3.40.50.1820">
    <property type="entry name" value="alpha/beta hydrolase"/>
    <property type="match status" value="1"/>
</dbReference>
<evidence type="ECO:0000256" key="3">
    <source>
        <dbReference type="HAMAP-Rule" id="MF_03014"/>
    </source>
</evidence>
<evidence type="ECO:0000256" key="4">
    <source>
        <dbReference type="SAM" id="MobiDB-lite"/>
    </source>
</evidence>
<dbReference type="EC" id="3.5.1.9" evidence="3"/>
<evidence type="ECO:0000256" key="1">
    <source>
        <dbReference type="ARBA" id="ARBA00022801"/>
    </source>
</evidence>
<keyword evidence="2 3" id="KW-0823">Tryptophan catabolism</keyword>
<feature type="signal peptide" evidence="5">
    <location>
        <begin position="1"/>
        <end position="16"/>
    </location>
</feature>
<comment type="pathway">
    <text evidence="3">Amino-acid degradation; L-tryptophan degradation via kynurenine pathway; L-kynurenine from L-tryptophan: step 2/2.</text>
</comment>
<feature type="active site" evidence="3">
    <location>
        <position position="474"/>
    </location>
</feature>
<dbReference type="GO" id="GO:0034354">
    <property type="term" value="P:'de novo' NAD+ biosynthetic process from L-tryptophan"/>
    <property type="evidence" value="ECO:0007669"/>
    <property type="project" value="UniProtKB-UniRule"/>
</dbReference>
<dbReference type="HAMAP" id="MF_03014">
    <property type="entry name" value="KFase"/>
    <property type="match status" value="1"/>
</dbReference>
<dbReference type="GO" id="GO:0019441">
    <property type="term" value="P:L-tryptophan catabolic process to kynurenine"/>
    <property type="evidence" value="ECO:0007669"/>
    <property type="project" value="UniProtKB-UniRule"/>
</dbReference>
<dbReference type="SUPFAM" id="SSF53474">
    <property type="entry name" value="alpha/beta-Hydrolases"/>
    <property type="match status" value="1"/>
</dbReference>
<dbReference type="GO" id="GO:0004061">
    <property type="term" value="F:arylformamidase activity"/>
    <property type="evidence" value="ECO:0007669"/>
    <property type="project" value="UniProtKB-UniRule"/>
</dbReference>
<keyword evidence="1 3" id="KW-0378">Hydrolase</keyword>
<feature type="active site" description="Nucleophile" evidence="3">
    <location>
        <position position="322"/>
    </location>
</feature>
<evidence type="ECO:0000313" key="6">
    <source>
        <dbReference type="EMBL" id="KZM21208.1"/>
    </source>
</evidence>
<gene>
    <name evidence="6" type="ORF">ST47_g7663</name>
</gene>
<feature type="compositionally biased region" description="Low complexity" evidence="4">
    <location>
        <begin position="122"/>
        <end position="137"/>
    </location>
</feature>
<feature type="compositionally biased region" description="Low complexity" evidence="4">
    <location>
        <begin position="275"/>
        <end position="285"/>
    </location>
</feature>
<comment type="caution">
    <text evidence="6">The sequence shown here is derived from an EMBL/GenBank/DDBJ whole genome shotgun (WGS) entry which is preliminary data.</text>
</comment>
<feature type="active site" evidence="3">
    <location>
        <position position="425"/>
    </location>
</feature>
<sequence>MRTAFAVTAFAAAAFAQSQSSSVDPFPQTTFLQQTNSLGVVTGQPAAATSIPSQPPVDTVIPTQPTVVTSQPAADTSVGIPASIPAVAPGIYTIPVAGNGNSTRTLVVSANNSTTIVLNQPTSGSAAASNSANPTGSGASGSGTGRPTGSPTGSSTASGTGAQSSAGAAANLKVAAGSMVGFGAFVAAFLIPSIPYAESKNPLQTLDIWLPRPLEQSDPKSTTWIVYIHGGAWRDPTQDSRCFEPTLSHLVASHTSTIQNIAGVASLNYRLSPYPSHPTSPSSPSDAARNATHPEHVRDVASALAFLRKEYAVKRWVGAGHSCGATLLLQLVSGIGLRDEDKAGVGAGPEGLVLLCGIYNVPLLLRNHDPPACPDDISRIYYEFVAGAFGEDREAYRRVSPIAGNYGTRQWKNGKLMVLAHSYQDELIERQQRDVMCVALDREGWSIVMEEGDGEAEVGENSRVLEVRDLKGGHDWIWEDGAQVAKLLADVVARLTK</sequence>
<dbReference type="PANTHER" id="PTHR48081">
    <property type="entry name" value="AB HYDROLASE SUPERFAMILY PROTEIN C4A8.06C"/>
    <property type="match status" value="1"/>
</dbReference>
<feature type="region of interest" description="Disordered" evidence="4">
    <location>
        <begin position="121"/>
        <end position="163"/>
    </location>
</feature>
<comment type="function">
    <text evidence="3">Catalyzes the hydrolysis of N-formyl-L-kynurenine to L-kynurenine, the second step in the kynurenine pathway of tryptophan degradation. Kynurenine may be further oxidized to nicotinic acid, NAD(H) and NADP(H). Required for elimination of toxic metabolites.</text>
</comment>
<comment type="catalytic activity">
    <reaction evidence="3">
        <text>N-formyl-L-kynurenine + H2O = L-kynurenine + formate + H(+)</text>
        <dbReference type="Rhea" id="RHEA:13009"/>
        <dbReference type="ChEBI" id="CHEBI:15377"/>
        <dbReference type="ChEBI" id="CHEBI:15378"/>
        <dbReference type="ChEBI" id="CHEBI:15740"/>
        <dbReference type="ChEBI" id="CHEBI:57959"/>
        <dbReference type="ChEBI" id="CHEBI:58629"/>
        <dbReference type="EC" id="3.5.1.9"/>
    </reaction>
</comment>
<dbReference type="EMBL" id="JYNV01000253">
    <property type="protein sequence ID" value="KZM21208.1"/>
    <property type="molecule type" value="Genomic_DNA"/>
</dbReference>
<feature type="chain" id="PRO_5007841676" description="Kynurenine formamidase" evidence="5">
    <location>
        <begin position="17"/>
        <end position="497"/>
    </location>
</feature>
<dbReference type="Proteomes" id="UP000076837">
    <property type="component" value="Unassembled WGS sequence"/>
</dbReference>
<keyword evidence="7" id="KW-1185">Reference proteome</keyword>
<dbReference type="ESTHER" id="didra-a0a163aib9">
    <property type="family name" value="Kynurenine-formamidase"/>
</dbReference>